<evidence type="ECO:0000256" key="1">
    <source>
        <dbReference type="SAM" id="Phobius"/>
    </source>
</evidence>
<keyword evidence="3" id="KW-1185">Reference proteome</keyword>
<gene>
    <name evidence="2" type="ORF">T11_2199</name>
</gene>
<keyword evidence="1" id="KW-0812">Transmembrane</keyword>
<accession>A0A0V1HIN6</accession>
<dbReference type="Proteomes" id="UP000055024">
    <property type="component" value="Unassembled WGS sequence"/>
</dbReference>
<name>A0A0V1HIN6_9BILA</name>
<dbReference type="AlphaFoldDB" id="A0A0V1HIN6"/>
<evidence type="ECO:0000313" key="2">
    <source>
        <dbReference type="EMBL" id="KRZ10068.1"/>
    </source>
</evidence>
<feature type="non-terminal residue" evidence="2">
    <location>
        <position position="1"/>
    </location>
</feature>
<protein>
    <submittedName>
        <fullName evidence="2">Uncharacterized protein</fullName>
    </submittedName>
</protein>
<keyword evidence="1" id="KW-1133">Transmembrane helix</keyword>
<organism evidence="2 3">
    <name type="scientific">Trichinella zimbabwensis</name>
    <dbReference type="NCBI Taxonomy" id="268475"/>
    <lineage>
        <taxon>Eukaryota</taxon>
        <taxon>Metazoa</taxon>
        <taxon>Ecdysozoa</taxon>
        <taxon>Nematoda</taxon>
        <taxon>Enoplea</taxon>
        <taxon>Dorylaimia</taxon>
        <taxon>Trichinellida</taxon>
        <taxon>Trichinellidae</taxon>
        <taxon>Trichinella</taxon>
    </lineage>
</organism>
<dbReference type="OrthoDB" id="5915473at2759"/>
<proteinExistence type="predicted"/>
<sequence>LLLKQLVNKHLDHSSTQSDTRCFCNFSERMMKILLLFLLLFCVVFCKVSSMEVCPNDLECPNRCCASAGNPNKIDYFCCDEELERIYVIGLSNWWKHNSPVFVGCLIASIVISVLLSLLCCFFCNGCWCYKRRHRADLLGGACINSFPFGTIIYSPYPPTVNNCQPATNGVNQANRPRVHFEDDHSSSCDTYDRLRPALKSNKV</sequence>
<evidence type="ECO:0000313" key="3">
    <source>
        <dbReference type="Proteomes" id="UP000055024"/>
    </source>
</evidence>
<feature type="transmembrane region" description="Helical" evidence="1">
    <location>
        <begin position="33"/>
        <end position="51"/>
    </location>
</feature>
<feature type="transmembrane region" description="Helical" evidence="1">
    <location>
        <begin position="101"/>
        <end position="124"/>
    </location>
</feature>
<dbReference type="EMBL" id="JYDP01000064">
    <property type="protein sequence ID" value="KRZ10068.1"/>
    <property type="molecule type" value="Genomic_DNA"/>
</dbReference>
<reference evidence="2 3" key="1">
    <citation type="submission" date="2015-01" db="EMBL/GenBank/DDBJ databases">
        <title>Evolution of Trichinella species and genotypes.</title>
        <authorList>
            <person name="Korhonen P.K."/>
            <person name="Edoardo P."/>
            <person name="Giuseppe L.R."/>
            <person name="Gasser R.B."/>
        </authorList>
    </citation>
    <scope>NUCLEOTIDE SEQUENCE [LARGE SCALE GENOMIC DNA]</scope>
    <source>
        <strain evidence="2">ISS1029</strain>
    </source>
</reference>
<keyword evidence="1" id="KW-0472">Membrane</keyword>
<comment type="caution">
    <text evidence="2">The sequence shown here is derived from an EMBL/GenBank/DDBJ whole genome shotgun (WGS) entry which is preliminary data.</text>
</comment>